<dbReference type="Proteomes" id="UP001055149">
    <property type="component" value="Unassembled WGS sequence"/>
</dbReference>
<gene>
    <name evidence="2" type="ORF">LPAF129_14300</name>
</gene>
<feature type="domain" description="Transcriptional regulator Rv0078-like C-terminal" evidence="1">
    <location>
        <begin position="5"/>
        <end position="94"/>
    </location>
</feature>
<keyword evidence="3" id="KW-1185">Reference proteome</keyword>
<evidence type="ECO:0000313" key="3">
    <source>
        <dbReference type="Proteomes" id="UP001055149"/>
    </source>
</evidence>
<organism evidence="2 3">
    <name type="scientific">Ligilactobacillus pabuli</name>
    <dbReference type="NCBI Taxonomy" id="2886039"/>
    <lineage>
        <taxon>Bacteria</taxon>
        <taxon>Bacillati</taxon>
        <taxon>Bacillota</taxon>
        <taxon>Bacilli</taxon>
        <taxon>Lactobacillales</taxon>
        <taxon>Lactobacillaceae</taxon>
        <taxon>Ligilactobacillus</taxon>
    </lineage>
</organism>
<proteinExistence type="predicted"/>
<dbReference type="Pfam" id="PF21351">
    <property type="entry name" value="TetR_C_41"/>
    <property type="match status" value="1"/>
</dbReference>
<sequence>MEMLERYQEILIHAAPDLLGQFSFELIDTYLTKEVKKRVTDFLPQNPDLPTNTDFLTNALLGTFRQVAMWWFQHRDTQTKAETRANMRRLLQQLFIN</sequence>
<dbReference type="EMBL" id="BQXH01000012">
    <property type="protein sequence ID" value="GKS81744.1"/>
    <property type="molecule type" value="Genomic_DNA"/>
</dbReference>
<comment type="caution">
    <text evidence="2">The sequence shown here is derived from an EMBL/GenBank/DDBJ whole genome shotgun (WGS) entry which is preliminary data.</text>
</comment>
<evidence type="ECO:0000259" key="1">
    <source>
        <dbReference type="Pfam" id="PF21351"/>
    </source>
</evidence>
<accession>A0ABQ5JI25</accession>
<dbReference type="InterPro" id="IPR049484">
    <property type="entry name" value="Rv0078-like_C"/>
</dbReference>
<name>A0ABQ5JI25_9LACO</name>
<protein>
    <recommendedName>
        <fullName evidence="1">Transcriptional regulator Rv0078-like C-terminal domain-containing protein</fullName>
    </recommendedName>
</protein>
<reference evidence="2" key="1">
    <citation type="journal article" date="2022" name="Int. J. Syst. Evol. Microbiol.">
        <title>A novel species of lactic acid bacteria, Ligilactobacillus pabuli sp. nov., isolated from alfalfa silage.</title>
        <authorList>
            <person name="Tohno M."/>
            <person name="Tanizawa Y."/>
            <person name="Sawada H."/>
            <person name="Sakamoto M."/>
            <person name="Ohkuma M."/>
            <person name="Kobayashi H."/>
        </authorList>
    </citation>
    <scope>NUCLEOTIDE SEQUENCE</scope>
    <source>
        <strain evidence="2">AF129</strain>
    </source>
</reference>
<evidence type="ECO:0000313" key="2">
    <source>
        <dbReference type="EMBL" id="GKS81744.1"/>
    </source>
</evidence>